<reference evidence="2" key="1">
    <citation type="submission" date="2017-08" db="EMBL/GenBank/DDBJ databases">
        <authorList>
            <person name="Cuomo C."/>
            <person name="Billmyre B."/>
            <person name="Heitman J."/>
        </authorList>
    </citation>
    <scope>NUCLEOTIDE SEQUENCE</scope>
    <source>
        <strain evidence="2">CBS 12478</strain>
    </source>
</reference>
<evidence type="ECO:0000313" key="3">
    <source>
        <dbReference type="Proteomes" id="UP000322225"/>
    </source>
</evidence>
<organism evidence="2 3">
    <name type="scientific">Kwoniella shandongensis</name>
    <dbReference type="NCBI Taxonomy" id="1734106"/>
    <lineage>
        <taxon>Eukaryota</taxon>
        <taxon>Fungi</taxon>
        <taxon>Dikarya</taxon>
        <taxon>Basidiomycota</taxon>
        <taxon>Agaricomycotina</taxon>
        <taxon>Tremellomycetes</taxon>
        <taxon>Tremellales</taxon>
        <taxon>Cryptococcaceae</taxon>
        <taxon>Kwoniella</taxon>
    </lineage>
</organism>
<feature type="compositionally biased region" description="Basic and acidic residues" evidence="1">
    <location>
        <begin position="72"/>
        <end position="95"/>
    </location>
</feature>
<reference evidence="2" key="2">
    <citation type="submission" date="2024-01" db="EMBL/GenBank/DDBJ databases">
        <title>Comparative genomics of Cryptococcus and Kwoniella reveals pathogenesis evolution and contrasting modes of karyotype evolution via chromosome fusion or intercentromeric recombination.</title>
        <authorList>
            <person name="Coelho M.A."/>
            <person name="David-Palma M."/>
            <person name="Shea T."/>
            <person name="Bowers K."/>
            <person name="McGinley-Smith S."/>
            <person name="Mohammad A.W."/>
            <person name="Gnirke A."/>
            <person name="Yurkov A.M."/>
            <person name="Nowrousian M."/>
            <person name="Sun S."/>
            <person name="Cuomo C.A."/>
            <person name="Heitman J."/>
        </authorList>
    </citation>
    <scope>NUCLEOTIDE SEQUENCE</scope>
    <source>
        <strain evidence="2">CBS 12478</strain>
    </source>
</reference>
<dbReference type="OrthoDB" id="2572208at2759"/>
<feature type="compositionally biased region" description="Polar residues" evidence="1">
    <location>
        <begin position="40"/>
        <end position="56"/>
    </location>
</feature>
<protein>
    <submittedName>
        <fullName evidence="2">Uncharacterized protein</fullName>
    </submittedName>
</protein>
<dbReference type="AlphaFoldDB" id="A0A5M6BR74"/>
<dbReference type="RefSeq" id="XP_031857368.1">
    <property type="nucleotide sequence ID" value="XM_032008351.1"/>
</dbReference>
<sequence length="408" mass="44338">MANNAPNPPTKRAAPITASAFSFSLNTPKAKKARPITAATPLSSSSTFQLARQTPTRVKAEPSTPALYPNSKESRPREPATPLRTHEPPPVDEDVKPMLLPLSHATPRRLVSVFQPLNALHTPSNKAAKLGDPGPSTSKALRRINDRIGLITPRREVETDIDEKPKIALNDARPSAETVTEDLFAKKKASLMEEDEGVGVSPRGKRIQKWSGKGATPPSVHLANLLSSSNSSLHLFYTSTQHLLYPSHRSNLTPARSNQPKPTANVTPFAHIQSSAVIRLRLTTSVPGPTHHSTMFWCEVLKWSSSSSTGSFPTRILAILQPIPSECPRLGLDSRLLASKGPDNQLEKKWQVGVWSWSEVEIPQVVIGDGIADEGDEDGEEDGVKEYTKALLVTRYLIAEEPASATVA</sequence>
<feature type="region of interest" description="Disordered" evidence="1">
    <location>
        <begin position="195"/>
        <end position="214"/>
    </location>
</feature>
<dbReference type="KEGG" id="ksn:43592523"/>
<proteinExistence type="predicted"/>
<dbReference type="EMBL" id="CP144052">
    <property type="protein sequence ID" value="WWD16834.1"/>
    <property type="molecule type" value="Genomic_DNA"/>
</dbReference>
<gene>
    <name evidence="2" type="ORF">CI109_101266</name>
</gene>
<feature type="region of interest" description="Disordered" evidence="1">
    <location>
        <begin position="26"/>
        <end position="95"/>
    </location>
</feature>
<evidence type="ECO:0000313" key="2">
    <source>
        <dbReference type="EMBL" id="WWD16834.1"/>
    </source>
</evidence>
<name>A0A5M6BR74_9TREE</name>
<accession>A0A5M6BR74</accession>
<evidence type="ECO:0000256" key="1">
    <source>
        <dbReference type="SAM" id="MobiDB-lite"/>
    </source>
</evidence>
<dbReference type="GeneID" id="43592523"/>
<dbReference type="Proteomes" id="UP000322225">
    <property type="component" value="Chromosome 2"/>
</dbReference>
<keyword evidence="3" id="KW-1185">Reference proteome</keyword>